<gene>
    <name evidence="4" type="ORF">SAMD00023353_2400220</name>
</gene>
<keyword evidence="2" id="KW-1015">Disulfide bond</keyword>
<evidence type="ECO:0000313" key="4">
    <source>
        <dbReference type="EMBL" id="GAP86882.1"/>
    </source>
</evidence>
<dbReference type="EMBL" id="DF977469">
    <property type="protein sequence ID" value="GAP86882.1"/>
    <property type="molecule type" value="Genomic_DNA"/>
</dbReference>
<dbReference type="AlphaFoldDB" id="A0A1W2TFN7"/>
<dbReference type="PANTHER" id="PTHR33630">
    <property type="entry name" value="CUTINASE RV1984C-RELATED-RELATED"/>
    <property type="match status" value="1"/>
</dbReference>
<dbReference type="OrthoDB" id="6020543at2759"/>
<protein>
    <submittedName>
        <fullName evidence="4">Putative acetylxylan esterase</fullName>
    </submittedName>
</protein>
<keyword evidence="3" id="KW-0732">Signal</keyword>
<feature type="signal peptide" evidence="3">
    <location>
        <begin position="1"/>
        <end position="18"/>
    </location>
</feature>
<keyword evidence="1" id="KW-0378">Hydrolase</keyword>
<dbReference type="GO" id="GO:0052689">
    <property type="term" value="F:carboxylic ester hydrolase activity"/>
    <property type="evidence" value="ECO:0007669"/>
    <property type="project" value="UniProtKB-ARBA"/>
</dbReference>
<feature type="chain" id="PRO_5010729901" evidence="3">
    <location>
        <begin position="19"/>
        <end position="260"/>
    </location>
</feature>
<evidence type="ECO:0000256" key="2">
    <source>
        <dbReference type="ARBA" id="ARBA00023157"/>
    </source>
</evidence>
<dbReference type="InterPro" id="IPR000675">
    <property type="entry name" value="Cutinase/axe"/>
</dbReference>
<organism evidence="4">
    <name type="scientific">Rosellinia necatrix</name>
    <name type="common">White root-rot fungus</name>
    <dbReference type="NCBI Taxonomy" id="77044"/>
    <lineage>
        <taxon>Eukaryota</taxon>
        <taxon>Fungi</taxon>
        <taxon>Dikarya</taxon>
        <taxon>Ascomycota</taxon>
        <taxon>Pezizomycotina</taxon>
        <taxon>Sordariomycetes</taxon>
        <taxon>Xylariomycetidae</taxon>
        <taxon>Xylariales</taxon>
        <taxon>Xylariaceae</taxon>
        <taxon>Rosellinia</taxon>
    </lineage>
</organism>
<evidence type="ECO:0000256" key="1">
    <source>
        <dbReference type="ARBA" id="ARBA00022801"/>
    </source>
</evidence>
<dbReference type="InterPro" id="IPR029058">
    <property type="entry name" value="AB_hydrolase_fold"/>
</dbReference>
<name>A0A1W2TFN7_ROSNE</name>
<reference evidence="4" key="1">
    <citation type="submission" date="2016-03" db="EMBL/GenBank/DDBJ databases">
        <title>Draft genome sequence of Rosellinia necatrix.</title>
        <authorList>
            <person name="Kanematsu S."/>
        </authorList>
    </citation>
    <scope>NUCLEOTIDE SEQUENCE [LARGE SCALE GENOMIC DNA]</scope>
    <source>
        <strain evidence="4">W97</strain>
    </source>
</reference>
<evidence type="ECO:0000256" key="3">
    <source>
        <dbReference type="SAM" id="SignalP"/>
    </source>
</evidence>
<dbReference type="Gene3D" id="3.40.50.1820">
    <property type="entry name" value="alpha/beta hydrolase"/>
    <property type="match status" value="1"/>
</dbReference>
<evidence type="ECO:0000313" key="5">
    <source>
        <dbReference type="Proteomes" id="UP000054516"/>
    </source>
</evidence>
<accession>A0A1W2TFN7</accession>
<dbReference type="SUPFAM" id="SSF53474">
    <property type="entry name" value="alpha/beta-Hydrolases"/>
    <property type="match status" value="1"/>
</dbReference>
<dbReference type="PANTHER" id="PTHR33630:SF13">
    <property type="entry name" value="ACETYLXYLAN ESTERASE"/>
    <property type="match status" value="1"/>
</dbReference>
<sequence length="260" mass="26447">MMKYAALLFLLTVNAVKASACLGPRENCASVHIFGARETTAPPGFGTAATVVNLIRRAYPGASAEPIVYPAAGGGLYGASVAAGVRAVVAQTNSYFRNCPNTTLVVVGYSQGAQIVDDAFCGGPDGFSLNTTREGVSAGVSRMTAAIVLMGSPRNIPGRAGNVGNATVGGFAARPSGYQCPAFAGIMRSYCDEEDPFCAKGNSSATHQGYGQVYGQDALAFVTQRLPIAGASASDGTTSKRNNGLAVMATLGLISLSLTA</sequence>
<proteinExistence type="predicted"/>
<dbReference type="OMA" id="GAHVNSM"/>
<dbReference type="Pfam" id="PF01083">
    <property type="entry name" value="Cutinase"/>
    <property type="match status" value="1"/>
</dbReference>
<dbReference type="SMART" id="SM01110">
    <property type="entry name" value="Cutinase"/>
    <property type="match status" value="1"/>
</dbReference>
<dbReference type="Proteomes" id="UP000054516">
    <property type="component" value="Unassembled WGS sequence"/>
</dbReference>
<keyword evidence="5" id="KW-1185">Reference proteome</keyword>